<dbReference type="RefSeq" id="WP_069116068.1">
    <property type="nucleotide sequence ID" value="NZ_CP017015.1"/>
</dbReference>
<feature type="domain" description="Formyl transferase C-terminal" evidence="10">
    <location>
        <begin position="203"/>
        <end position="302"/>
    </location>
</feature>
<dbReference type="PROSITE" id="PS00373">
    <property type="entry name" value="GART"/>
    <property type="match status" value="1"/>
</dbReference>
<comment type="similarity">
    <text evidence="2 8">Belongs to the Fmt family.</text>
</comment>
<dbReference type="PANTHER" id="PTHR11138:SF5">
    <property type="entry name" value="METHIONYL-TRNA FORMYLTRANSFERASE, MITOCHONDRIAL"/>
    <property type="match status" value="1"/>
</dbReference>
<dbReference type="EC" id="2.1.2.9" evidence="3 8"/>
<dbReference type="KEGG" id="shj:SHELI_v1c03150"/>
<evidence type="ECO:0000313" key="11">
    <source>
        <dbReference type="EMBL" id="AOG60270.1"/>
    </source>
</evidence>
<dbReference type="InterPro" id="IPR037022">
    <property type="entry name" value="Formyl_trans_C_sf"/>
</dbReference>
<dbReference type="NCBIfam" id="TIGR00460">
    <property type="entry name" value="fmt"/>
    <property type="match status" value="1"/>
</dbReference>
<dbReference type="Proteomes" id="UP000094378">
    <property type="component" value="Chromosome"/>
</dbReference>
<sequence length="321" mass="36100">MKHKVIFCGTPNIALEILKGLEQIDVEIVGVITQPDKLVGRKQVLTYSPVKEYALTKNYKVIQPVKIKDAFEEIQSLKADFLVTCAFGQFIPDSILNLFKNAINVHGSILPKYRGGSPIQYSILNGDTKTGISLMKMIKKMDAGEVYVIEEIEISDEDDSGTLFEKMATLGKNMIVKHLKNILDEKIKGQQQDETKVTFAYNLSNEQEEIDWTKSNVEIINFIRALSPSPIAFTFLDNERIKIKKARLIKEDENFIMVLKIFQPGEIINLDKEGIIVQCGQGILKILELQREGKKMVSAGAFNFPNSPFFTGAFFGLKKGS</sequence>
<dbReference type="STRING" id="216938.SHELI_v1c03150"/>
<dbReference type="Pfam" id="PF00551">
    <property type="entry name" value="Formyl_trans_N"/>
    <property type="match status" value="1"/>
</dbReference>
<evidence type="ECO:0000256" key="5">
    <source>
        <dbReference type="ARBA" id="ARBA00022679"/>
    </source>
</evidence>
<evidence type="ECO:0000256" key="3">
    <source>
        <dbReference type="ARBA" id="ARBA00012261"/>
    </source>
</evidence>
<dbReference type="CDD" id="cd08646">
    <property type="entry name" value="FMT_core_Met-tRNA-FMT_N"/>
    <property type="match status" value="1"/>
</dbReference>
<evidence type="ECO:0000256" key="2">
    <source>
        <dbReference type="ARBA" id="ARBA00010699"/>
    </source>
</evidence>
<dbReference type="InterPro" id="IPR002376">
    <property type="entry name" value="Formyl_transf_N"/>
</dbReference>
<dbReference type="AlphaFoldDB" id="A0A1B3SK16"/>
<keyword evidence="6 8" id="KW-0648">Protein biosynthesis</keyword>
<dbReference type="OrthoDB" id="9802815at2"/>
<accession>A0A1B3SK16</accession>
<dbReference type="GO" id="GO:0004479">
    <property type="term" value="F:methionyl-tRNA formyltransferase activity"/>
    <property type="evidence" value="ECO:0007669"/>
    <property type="project" value="UniProtKB-UniRule"/>
</dbReference>
<dbReference type="InterPro" id="IPR036477">
    <property type="entry name" value="Formyl_transf_N_sf"/>
</dbReference>
<dbReference type="InterPro" id="IPR001555">
    <property type="entry name" value="GART_AS"/>
</dbReference>
<dbReference type="EMBL" id="CP017015">
    <property type="protein sequence ID" value="AOG60270.1"/>
    <property type="molecule type" value="Genomic_DNA"/>
</dbReference>
<dbReference type="HAMAP" id="MF_00182">
    <property type="entry name" value="Formyl_trans"/>
    <property type="match status" value="1"/>
</dbReference>
<evidence type="ECO:0000256" key="7">
    <source>
        <dbReference type="ARBA" id="ARBA00048558"/>
    </source>
</evidence>
<feature type="domain" description="Formyl transferase N-terminal" evidence="9">
    <location>
        <begin position="5"/>
        <end position="177"/>
    </location>
</feature>
<protein>
    <recommendedName>
        <fullName evidence="4 8">Methionyl-tRNA formyltransferase</fullName>
        <ecNumber evidence="3 8">2.1.2.9</ecNumber>
    </recommendedName>
</protein>
<evidence type="ECO:0000256" key="1">
    <source>
        <dbReference type="ARBA" id="ARBA00002606"/>
    </source>
</evidence>
<evidence type="ECO:0000256" key="8">
    <source>
        <dbReference type="HAMAP-Rule" id="MF_00182"/>
    </source>
</evidence>
<keyword evidence="5 8" id="KW-0808">Transferase</keyword>
<dbReference type="InterPro" id="IPR041711">
    <property type="entry name" value="Met-tRNA-FMT_N"/>
</dbReference>
<dbReference type="InterPro" id="IPR005793">
    <property type="entry name" value="Formyl_trans_C"/>
</dbReference>
<evidence type="ECO:0000256" key="6">
    <source>
        <dbReference type="ARBA" id="ARBA00022917"/>
    </source>
</evidence>
<keyword evidence="12" id="KW-1185">Reference proteome</keyword>
<dbReference type="SUPFAM" id="SSF53328">
    <property type="entry name" value="Formyltransferase"/>
    <property type="match status" value="1"/>
</dbReference>
<name>A0A1B3SK16_9MOLU</name>
<dbReference type="Gene3D" id="3.10.25.10">
    <property type="entry name" value="Formyl transferase, C-terminal domain"/>
    <property type="match status" value="1"/>
</dbReference>
<dbReference type="PANTHER" id="PTHR11138">
    <property type="entry name" value="METHIONYL-TRNA FORMYLTRANSFERASE"/>
    <property type="match status" value="1"/>
</dbReference>
<comment type="catalytic activity">
    <reaction evidence="7 8">
        <text>L-methionyl-tRNA(fMet) + (6R)-10-formyltetrahydrofolate = N-formyl-L-methionyl-tRNA(fMet) + (6S)-5,6,7,8-tetrahydrofolate + H(+)</text>
        <dbReference type="Rhea" id="RHEA:24380"/>
        <dbReference type="Rhea" id="RHEA-COMP:9952"/>
        <dbReference type="Rhea" id="RHEA-COMP:9953"/>
        <dbReference type="ChEBI" id="CHEBI:15378"/>
        <dbReference type="ChEBI" id="CHEBI:57453"/>
        <dbReference type="ChEBI" id="CHEBI:78530"/>
        <dbReference type="ChEBI" id="CHEBI:78844"/>
        <dbReference type="ChEBI" id="CHEBI:195366"/>
        <dbReference type="EC" id="2.1.2.9"/>
    </reaction>
</comment>
<evidence type="ECO:0000256" key="4">
    <source>
        <dbReference type="ARBA" id="ARBA00016014"/>
    </source>
</evidence>
<comment type="function">
    <text evidence="1 8">Attaches a formyl group to the free amino group of methionyl-tRNA(fMet). The formyl group appears to play a dual role in the initiator identity of N-formylmethionyl-tRNA by promoting its recognition by IF2 and preventing the misappropriation of this tRNA by the elongation apparatus.</text>
</comment>
<reference evidence="11 12" key="1">
    <citation type="submission" date="2016-08" db="EMBL/GenBank/DDBJ databases">
        <title>Complete genome sequence of Spiroplasma helicoides TABS-2 (DSM 22551).</title>
        <authorList>
            <person name="Shen W.-Y."/>
            <person name="Lo W.-S."/>
            <person name="Lai Y.-C."/>
            <person name="Kuo C.-H."/>
        </authorList>
    </citation>
    <scope>NUCLEOTIDE SEQUENCE [LARGE SCALE GENOMIC DNA]</scope>
    <source>
        <strain evidence="11 12">TABS-2</strain>
    </source>
</reference>
<proteinExistence type="inferred from homology"/>
<evidence type="ECO:0000259" key="9">
    <source>
        <dbReference type="Pfam" id="PF00551"/>
    </source>
</evidence>
<dbReference type="InterPro" id="IPR011034">
    <property type="entry name" value="Formyl_transferase-like_C_sf"/>
</dbReference>
<feature type="binding site" evidence="8">
    <location>
        <begin position="108"/>
        <end position="111"/>
    </location>
    <ligand>
        <name>(6S)-5,6,7,8-tetrahydrofolate</name>
        <dbReference type="ChEBI" id="CHEBI:57453"/>
    </ligand>
</feature>
<organism evidence="11 12">
    <name type="scientific">Spiroplasma helicoides</name>
    <dbReference type="NCBI Taxonomy" id="216938"/>
    <lineage>
        <taxon>Bacteria</taxon>
        <taxon>Bacillati</taxon>
        <taxon>Mycoplasmatota</taxon>
        <taxon>Mollicutes</taxon>
        <taxon>Entomoplasmatales</taxon>
        <taxon>Spiroplasmataceae</taxon>
        <taxon>Spiroplasma</taxon>
    </lineage>
</organism>
<dbReference type="PATRIC" id="fig|216938.3.peg.317"/>
<dbReference type="CDD" id="cd08704">
    <property type="entry name" value="Met_tRNA_FMT_C"/>
    <property type="match status" value="1"/>
</dbReference>
<dbReference type="InterPro" id="IPR044135">
    <property type="entry name" value="Met-tRNA-FMT_C"/>
</dbReference>
<dbReference type="GO" id="GO:0005829">
    <property type="term" value="C:cytosol"/>
    <property type="evidence" value="ECO:0007669"/>
    <property type="project" value="TreeGrafter"/>
</dbReference>
<evidence type="ECO:0000259" key="10">
    <source>
        <dbReference type="Pfam" id="PF02911"/>
    </source>
</evidence>
<gene>
    <name evidence="8 11" type="primary">fmt</name>
    <name evidence="11" type="ORF">SHELI_v1c03150</name>
</gene>
<dbReference type="InterPro" id="IPR005794">
    <property type="entry name" value="Fmt"/>
</dbReference>
<dbReference type="Gene3D" id="3.40.50.170">
    <property type="entry name" value="Formyl transferase, N-terminal domain"/>
    <property type="match status" value="1"/>
</dbReference>
<dbReference type="SUPFAM" id="SSF50486">
    <property type="entry name" value="FMT C-terminal domain-like"/>
    <property type="match status" value="1"/>
</dbReference>
<evidence type="ECO:0000313" key="12">
    <source>
        <dbReference type="Proteomes" id="UP000094378"/>
    </source>
</evidence>
<dbReference type="Pfam" id="PF02911">
    <property type="entry name" value="Formyl_trans_C"/>
    <property type="match status" value="1"/>
</dbReference>